<dbReference type="Pfam" id="PF02129">
    <property type="entry name" value="Peptidase_S15"/>
    <property type="match status" value="1"/>
</dbReference>
<accession>A0A224V893</accession>
<feature type="region of interest" description="Disordered" evidence="1">
    <location>
        <begin position="32"/>
        <end position="184"/>
    </location>
</feature>
<proteinExistence type="predicted"/>
<reference evidence="5 7" key="2">
    <citation type="journal article" date="2019" name="Appl. Microbiol. Biotechnol.">
        <title>Uncovering carbohydrate metabolism through a genotype-phenotype association study of 56 lactic acid bacteria genomes.</title>
        <authorList>
            <person name="Buron-Moles G."/>
            <person name="Chailyan A."/>
            <person name="Dolejs I."/>
            <person name="Forster J."/>
            <person name="Miks M.H."/>
        </authorList>
    </citation>
    <scope>NUCLEOTIDE SEQUENCE [LARGE SCALE GENOMIC DNA]</scope>
    <source>
        <strain evidence="5 7">DSM 10551</strain>
    </source>
</reference>
<feature type="compositionally biased region" description="Polar residues" evidence="1">
    <location>
        <begin position="32"/>
        <end position="51"/>
    </location>
</feature>
<evidence type="ECO:0000256" key="2">
    <source>
        <dbReference type="SAM" id="SignalP"/>
    </source>
</evidence>
<comment type="caution">
    <text evidence="4">The sequence shown here is derived from an EMBL/GenBank/DDBJ whole genome shotgun (WGS) entry which is preliminary data.</text>
</comment>
<organism evidence="4 6">
    <name type="scientific">Lentilactobacillus parakefiri</name>
    <dbReference type="NCBI Taxonomy" id="152332"/>
    <lineage>
        <taxon>Bacteria</taxon>
        <taxon>Bacillati</taxon>
        <taxon>Bacillota</taxon>
        <taxon>Bacilli</taxon>
        <taxon>Lactobacillales</taxon>
        <taxon>Lactobacillaceae</taxon>
        <taxon>Lentilactobacillus</taxon>
    </lineage>
</organism>
<dbReference type="InterPro" id="IPR029058">
    <property type="entry name" value="AB_hydrolase_fold"/>
</dbReference>
<protein>
    <submittedName>
        <fullName evidence="4">Putative cell surface hydrolase</fullName>
    </submittedName>
</protein>
<dbReference type="InterPro" id="IPR000383">
    <property type="entry name" value="Xaa-Pro-like_dom"/>
</dbReference>
<evidence type="ECO:0000313" key="7">
    <source>
        <dbReference type="Proteomes" id="UP000294668"/>
    </source>
</evidence>
<dbReference type="AlphaFoldDB" id="A0A224V893"/>
<reference evidence="4 6" key="1">
    <citation type="journal article" date="2017" name="Biosci Microbiota Food Health">
        <title>Genomic characterization reconfirms the taxonomic status of Lactobacillus parakefiri.</title>
        <authorList>
            <person name="Tanizawa Y."/>
            <person name="Kobayashi H."/>
            <person name="Kaminuma E."/>
            <person name="Sakamoto M."/>
            <person name="Ohkuma M."/>
            <person name="Nakamura Y."/>
            <person name="Arita M."/>
            <person name="Tohno M."/>
        </authorList>
    </citation>
    <scope>NUCLEOTIDE SEQUENCE [LARGE SCALE GENOMIC DNA]</scope>
    <source>
        <strain evidence="4 6">JCM 8573</strain>
    </source>
</reference>
<dbReference type="RefSeq" id="WP_057961875.1">
    <property type="nucleotide sequence ID" value="NZ_BAAAXO010000030.1"/>
</dbReference>
<evidence type="ECO:0000256" key="1">
    <source>
        <dbReference type="SAM" id="MobiDB-lite"/>
    </source>
</evidence>
<sequence>MNRAKCAPRLTSLLAVLLGLFVFQTTTYANTSNEMTDPSPTSANVSDQPTATVDGPSVSATSDVETDQPVNDPAATSASTTETDYSADDASTDSGDSTTQPSDSESKDNQPAVDDVQASKQAENNPQPTVENGTASPNSTASQQPETTTSDNNASQKTATPSANDRITIDDANNPDNPAWKQSSNNPLINFITGITSTIAAGVVYPFAASRQGAALLSKIRTLMSPDRYNVDQMWSDLDSKYDPAFTKTYYTDAKNWYDNEVTRQMLSVPFADGTGNASATYIAHPNSTKTIIYGQGWTTEPEWMGYISKVFYDMGYNVLMPYTRGQSTSDGEFLTFGAKDKADWLNWINKINDLNGPTSKVVLYGQSLGADSALQTAAQSNLPSSVKAVIADCGFSTIPSLLFSLYTGASNSLNNLTSKIGWNLNGTIPLVPFDQFLNGFNNINKLLQGFSLDAVSGITAVENSKLPTMFIATADDTFIPDTQTETLYNLSASTLKQLWILDGNVGGHASANNAVKDYTARIQAFLNQVDAQNSDTKLNITNDQHVAA</sequence>
<name>A0A224V893_9LACO</name>
<dbReference type="PANTHER" id="PTHR43358">
    <property type="entry name" value="ALPHA/BETA-HYDROLASE"/>
    <property type="match status" value="1"/>
</dbReference>
<reference evidence="5" key="3">
    <citation type="submission" date="2019-02" db="EMBL/GenBank/DDBJ databases">
        <authorList>
            <person name="Buron G."/>
            <person name="Chaylann A."/>
            <person name="Dolejs I."/>
            <person name="Forster J."/>
            <person name="Miks M.H."/>
        </authorList>
    </citation>
    <scope>NUCLEOTIDE SEQUENCE</scope>
    <source>
        <strain evidence="5">DSM 10551</strain>
    </source>
</reference>
<feature type="chain" id="PRO_5044569612" evidence="2">
    <location>
        <begin position="30"/>
        <end position="549"/>
    </location>
</feature>
<feature type="compositionally biased region" description="Polar residues" evidence="1">
    <location>
        <begin position="118"/>
        <end position="165"/>
    </location>
</feature>
<gene>
    <name evidence="5" type="ORF">C5L28_002478</name>
    <name evidence="4" type="ORF">LPKJCM_02480</name>
</gene>
<dbReference type="SUPFAM" id="SSF53474">
    <property type="entry name" value="alpha/beta-Hydrolases"/>
    <property type="match status" value="1"/>
</dbReference>
<keyword evidence="7" id="KW-1185">Reference proteome</keyword>
<evidence type="ECO:0000313" key="4">
    <source>
        <dbReference type="EMBL" id="GAW73336.1"/>
    </source>
</evidence>
<dbReference type="EMBL" id="BDGB01000161">
    <property type="protein sequence ID" value="GAW73336.1"/>
    <property type="molecule type" value="Genomic_DNA"/>
</dbReference>
<feature type="domain" description="Xaa-Pro dipeptidyl-peptidase-like" evidence="3">
    <location>
        <begin position="289"/>
        <end position="398"/>
    </location>
</feature>
<dbReference type="EMBL" id="PUFL01000091">
    <property type="protein sequence ID" value="TDG88065.1"/>
    <property type="molecule type" value="Genomic_DNA"/>
</dbReference>
<feature type="signal peptide" evidence="2">
    <location>
        <begin position="1"/>
        <end position="29"/>
    </location>
</feature>
<evidence type="ECO:0000313" key="6">
    <source>
        <dbReference type="Proteomes" id="UP000214739"/>
    </source>
</evidence>
<evidence type="ECO:0000313" key="5">
    <source>
        <dbReference type="EMBL" id="TDG88065.1"/>
    </source>
</evidence>
<evidence type="ECO:0000259" key="3">
    <source>
        <dbReference type="Pfam" id="PF02129"/>
    </source>
</evidence>
<dbReference type="InterPro" id="IPR052920">
    <property type="entry name" value="DNA-binding_regulatory"/>
</dbReference>
<dbReference type="Proteomes" id="UP000214739">
    <property type="component" value="Unassembled WGS sequence"/>
</dbReference>
<feature type="compositionally biased region" description="Low complexity" evidence="1">
    <location>
        <begin position="74"/>
        <end position="84"/>
    </location>
</feature>
<dbReference type="Proteomes" id="UP000294668">
    <property type="component" value="Unassembled WGS sequence"/>
</dbReference>
<dbReference type="GO" id="GO:0016787">
    <property type="term" value="F:hydrolase activity"/>
    <property type="evidence" value="ECO:0007669"/>
    <property type="project" value="UniProtKB-KW"/>
</dbReference>
<dbReference type="Gene3D" id="3.40.50.1820">
    <property type="entry name" value="alpha/beta hydrolase"/>
    <property type="match status" value="1"/>
</dbReference>
<feature type="compositionally biased region" description="Polar residues" evidence="1">
    <location>
        <begin position="174"/>
        <end position="184"/>
    </location>
</feature>
<keyword evidence="4" id="KW-0378">Hydrolase</keyword>
<dbReference type="PANTHER" id="PTHR43358:SF4">
    <property type="entry name" value="ALPHA_BETA HYDROLASE FOLD-1 DOMAIN-CONTAINING PROTEIN"/>
    <property type="match status" value="1"/>
</dbReference>
<keyword evidence="2" id="KW-0732">Signal</keyword>